<accession>A0A7C3SLE2</accession>
<keyword evidence="4" id="KW-0255">Endonuclease</keyword>
<dbReference type="AlphaFoldDB" id="A0A7C3SLE2"/>
<dbReference type="Gene3D" id="3.30.920.30">
    <property type="entry name" value="Hypothetical protein"/>
    <property type="match status" value="1"/>
</dbReference>
<evidence type="ECO:0000256" key="4">
    <source>
        <dbReference type="ARBA" id="ARBA00022759"/>
    </source>
</evidence>
<evidence type="ECO:0000256" key="7">
    <source>
        <dbReference type="ARBA" id="ARBA00023016"/>
    </source>
</evidence>
<keyword evidence="2" id="KW-1277">Toxin-antitoxin system</keyword>
<keyword evidence="5" id="KW-0378">Hydrolase</keyword>
<dbReference type="GO" id="GO:0004519">
    <property type="term" value="F:endonuclease activity"/>
    <property type="evidence" value="ECO:0007669"/>
    <property type="project" value="UniProtKB-KW"/>
</dbReference>
<dbReference type="EMBL" id="DTHB01000052">
    <property type="protein sequence ID" value="HGB15205.1"/>
    <property type="molecule type" value="Genomic_DNA"/>
</dbReference>
<gene>
    <name evidence="8" type="ORF">ENV62_08235</name>
</gene>
<comment type="similarity">
    <text evidence="1">Belongs to the HicA mRNA interferase family.</text>
</comment>
<evidence type="ECO:0000256" key="6">
    <source>
        <dbReference type="ARBA" id="ARBA00022884"/>
    </source>
</evidence>
<protein>
    <submittedName>
        <fullName evidence="8">Type II toxin-antitoxin system HicA family toxin</fullName>
    </submittedName>
</protein>
<name>A0A7C3SLE2_9BACT</name>
<dbReference type="Pfam" id="PF07927">
    <property type="entry name" value="HicA_toxin"/>
    <property type="match status" value="1"/>
</dbReference>
<keyword evidence="7" id="KW-0346">Stress response</keyword>
<keyword evidence="6" id="KW-0694">RNA-binding</keyword>
<proteinExistence type="inferred from homology"/>
<dbReference type="SUPFAM" id="SSF54786">
    <property type="entry name" value="YcfA/nrd intein domain"/>
    <property type="match status" value="1"/>
</dbReference>
<evidence type="ECO:0000256" key="1">
    <source>
        <dbReference type="ARBA" id="ARBA00006620"/>
    </source>
</evidence>
<evidence type="ECO:0000256" key="3">
    <source>
        <dbReference type="ARBA" id="ARBA00022722"/>
    </source>
</evidence>
<evidence type="ECO:0000313" key="8">
    <source>
        <dbReference type="EMBL" id="HGB15205.1"/>
    </source>
</evidence>
<keyword evidence="3" id="KW-0540">Nuclease</keyword>
<comment type="caution">
    <text evidence="8">The sequence shown here is derived from an EMBL/GenBank/DDBJ whole genome shotgun (WGS) entry which is preliminary data.</text>
</comment>
<sequence length="82" mass="9484">MKLPREVSGEDLARRLEKVGYRPTRQSGSHVRLTAAFPKEHHITIPFHPSLKMGTLNSIMREVANHLKISKEELIQRLWGEE</sequence>
<evidence type="ECO:0000256" key="5">
    <source>
        <dbReference type="ARBA" id="ARBA00022801"/>
    </source>
</evidence>
<dbReference type="InterPro" id="IPR038570">
    <property type="entry name" value="HicA_sf"/>
</dbReference>
<organism evidence="8">
    <name type="scientific">Desulfobacca acetoxidans</name>
    <dbReference type="NCBI Taxonomy" id="60893"/>
    <lineage>
        <taxon>Bacteria</taxon>
        <taxon>Pseudomonadati</taxon>
        <taxon>Thermodesulfobacteriota</taxon>
        <taxon>Desulfobaccia</taxon>
        <taxon>Desulfobaccales</taxon>
        <taxon>Desulfobaccaceae</taxon>
        <taxon>Desulfobacca</taxon>
    </lineage>
</organism>
<evidence type="ECO:0000256" key="2">
    <source>
        <dbReference type="ARBA" id="ARBA00022649"/>
    </source>
</evidence>
<dbReference type="GO" id="GO:0003729">
    <property type="term" value="F:mRNA binding"/>
    <property type="evidence" value="ECO:0007669"/>
    <property type="project" value="InterPro"/>
</dbReference>
<reference evidence="8" key="1">
    <citation type="journal article" date="2020" name="mSystems">
        <title>Genome- and Community-Level Interaction Insights into Carbon Utilization and Element Cycling Functions of Hydrothermarchaeota in Hydrothermal Sediment.</title>
        <authorList>
            <person name="Zhou Z."/>
            <person name="Liu Y."/>
            <person name="Xu W."/>
            <person name="Pan J."/>
            <person name="Luo Z.H."/>
            <person name="Li M."/>
        </authorList>
    </citation>
    <scope>NUCLEOTIDE SEQUENCE [LARGE SCALE GENOMIC DNA]</scope>
    <source>
        <strain evidence="8">SpSt-776</strain>
    </source>
</reference>
<dbReference type="InterPro" id="IPR012933">
    <property type="entry name" value="HicA_mRNA_interferase"/>
</dbReference>
<dbReference type="GO" id="GO:0016787">
    <property type="term" value="F:hydrolase activity"/>
    <property type="evidence" value="ECO:0007669"/>
    <property type="project" value="UniProtKB-KW"/>
</dbReference>